<dbReference type="EMBL" id="LGRX02014443">
    <property type="protein sequence ID" value="KAK3264618.1"/>
    <property type="molecule type" value="Genomic_DNA"/>
</dbReference>
<name>A0AAE0KXP4_9CHLO</name>
<protein>
    <recommendedName>
        <fullName evidence="2">WW domain-containing protein</fullName>
    </recommendedName>
</protein>
<dbReference type="CDD" id="cd00201">
    <property type="entry name" value="WW"/>
    <property type="match status" value="1"/>
</dbReference>
<dbReference type="Proteomes" id="UP001190700">
    <property type="component" value="Unassembled WGS sequence"/>
</dbReference>
<feature type="non-terminal residue" evidence="3">
    <location>
        <position position="1"/>
    </location>
</feature>
<sequence length="233" mass="26282">EGPALRWAGEMPEMGPGRHQGGCDVAMTSTLNEGLMAALIGGGGVGESEGRRARREEKERRREQKKLEKERKQEEKDEVRKRKRAATSAAKESDRLSKKLNPGLLQKWAAVKQEAQQGSDSDEDPETKLMRKREKEVEEWKRDHIQSGDAQENENFTPIVGDWRERLRKAQEQRQQAAEQTAVAPVSSSGKQAELDKLNKSLPAGWQAFYDAGSDDYYYGNVAKGLTTWERPT</sequence>
<dbReference type="SUPFAM" id="SSF51045">
    <property type="entry name" value="WW domain"/>
    <property type="match status" value="1"/>
</dbReference>
<feature type="compositionally biased region" description="Low complexity" evidence="1">
    <location>
        <begin position="173"/>
        <end position="184"/>
    </location>
</feature>
<dbReference type="PROSITE" id="PS50020">
    <property type="entry name" value="WW_DOMAIN_2"/>
    <property type="match status" value="1"/>
</dbReference>
<evidence type="ECO:0000256" key="1">
    <source>
        <dbReference type="SAM" id="MobiDB-lite"/>
    </source>
</evidence>
<accession>A0AAE0KXP4</accession>
<dbReference type="Gene3D" id="2.20.70.10">
    <property type="match status" value="1"/>
</dbReference>
<proteinExistence type="predicted"/>
<feature type="region of interest" description="Disordered" evidence="1">
    <location>
        <begin position="169"/>
        <end position="194"/>
    </location>
</feature>
<evidence type="ECO:0000313" key="4">
    <source>
        <dbReference type="Proteomes" id="UP001190700"/>
    </source>
</evidence>
<feature type="region of interest" description="Disordered" evidence="1">
    <location>
        <begin position="1"/>
        <end position="22"/>
    </location>
</feature>
<comment type="caution">
    <text evidence="3">The sequence shown here is derived from an EMBL/GenBank/DDBJ whole genome shotgun (WGS) entry which is preliminary data.</text>
</comment>
<feature type="compositionally biased region" description="Basic and acidic residues" evidence="1">
    <location>
        <begin position="48"/>
        <end position="80"/>
    </location>
</feature>
<dbReference type="PANTHER" id="PTHR47852">
    <property type="entry name" value="OS06G0298400 PROTEIN"/>
    <property type="match status" value="1"/>
</dbReference>
<evidence type="ECO:0000313" key="3">
    <source>
        <dbReference type="EMBL" id="KAK3264618.1"/>
    </source>
</evidence>
<feature type="region of interest" description="Disordered" evidence="1">
    <location>
        <begin position="39"/>
        <end position="157"/>
    </location>
</feature>
<dbReference type="AlphaFoldDB" id="A0AAE0KXP4"/>
<reference evidence="3 4" key="1">
    <citation type="journal article" date="2015" name="Genome Biol. Evol.">
        <title>Comparative Genomics of a Bacterivorous Green Alga Reveals Evolutionary Causalities and Consequences of Phago-Mixotrophic Mode of Nutrition.</title>
        <authorList>
            <person name="Burns J.A."/>
            <person name="Paasch A."/>
            <person name="Narechania A."/>
            <person name="Kim E."/>
        </authorList>
    </citation>
    <scope>NUCLEOTIDE SEQUENCE [LARGE SCALE GENOMIC DNA]</scope>
    <source>
        <strain evidence="3 4">PLY_AMNH</strain>
    </source>
</reference>
<gene>
    <name evidence="3" type="ORF">CYMTET_26656</name>
</gene>
<organism evidence="3 4">
    <name type="scientific">Cymbomonas tetramitiformis</name>
    <dbReference type="NCBI Taxonomy" id="36881"/>
    <lineage>
        <taxon>Eukaryota</taxon>
        <taxon>Viridiplantae</taxon>
        <taxon>Chlorophyta</taxon>
        <taxon>Pyramimonadophyceae</taxon>
        <taxon>Pyramimonadales</taxon>
        <taxon>Pyramimonadaceae</taxon>
        <taxon>Cymbomonas</taxon>
    </lineage>
</organism>
<keyword evidence="4" id="KW-1185">Reference proteome</keyword>
<dbReference type="PROSITE" id="PS01159">
    <property type="entry name" value="WW_DOMAIN_1"/>
    <property type="match status" value="1"/>
</dbReference>
<feature type="compositionally biased region" description="Basic and acidic residues" evidence="1">
    <location>
        <begin position="126"/>
        <end position="146"/>
    </location>
</feature>
<dbReference type="InterPro" id="IPR001202">
    <property type="entry name" value="WW_dom"/>
</dbReference>
<dbReference type="PANTHER" id="PTHR47852:SF2">
    <property type="entry name" value="WW DOMAIN-CONTAINING PROTEIN"/>
    <property type="match status" value="1"/>
</dbReference>
<evidence type="ECO:0000259" key="2">
    <source>
        <dbReference type="PROSITE" id="PS50020"/>
    </source>
</evidence>
<dbReference type="Pfam" id="PF00397">
    <property type="entry name" value="WW"/>
    <property type="match status" value="1"/>
</dbReference>
<dbReference type="InterPro" id="IPR036020">
    <property type="entry name" value="WW_dom_sf"/>
</dbReference>
<feature type="domain" description="WW" evidence="2">
    <location>
        <begin position="200"/>
        <end position="233"/>
    </location>
</feature>